<keyword evidence="7 10" id="KW-0464">Manganese</keyword>
<feature type="binding site" evidence="10 12">
    <location>
        <position position="185"/>
    </location>
    <ligand>
        <name>substrate</name>
    </ligand>
</feature>
<evidence type="ECO:0000256" key="5">
    <source>
        <dbReference type="ARBA" id="ARBA00022723"/>
    </source>
</evidence>
<feature type="binding site" evidence="10 12">
    <location>
        <position position="191"/>
    </location>
    <ligand>
        <name>substrate</name>
    </ligand>
</feature>
<dbReference type="HAMAP" id="MF_01038">
    <property type="entry name" value="GpmI"/>
    <property type="match status" value="1"/>
</dbReference>
<feature type="binding site" evidence="10 12">
    <location>
        <position position="123"/>
    </location>
    <ligand>
        <name>substrate</name>
    </ligand>
</feature>
<feature type="binding site" evidence="10 12">
    <location>
        <begin position="261"/>
        <end position="264"/>
    </location>
    <ligand>
        <name>substrate</name>
    </ligand>
</feature>
<dbReference type="PANTHER" id="PTHR31637">
    <property type="entry name" value="2,3-BISPHOSPHOGLYCERATE-INDEPENDENT PHOSPHOGLYCERATE MUTASE"/>
    <property type="match status" value="1"/>
</dbReference>
<feature type="active site" description="Phosphoserine intermediate" evidence="10 11">
    <location>
        <position position="62"/>
    </location>
</feature>
<evidence type="ECO:0000256" key="7">
    <source>
        <dbReference type="ARBA" id="ARBA00023211"/>
    </source>
</evidence>
<keyword evidence="6 10" id="KW-0324">Glycolysis</keyword>
<dbReference type="SUPFAM" id="SSF53649">
    <property type="entry name" value="Alkaline phosphatase-like"/>
    <property type="match status" value="1"/>
</dbReference>
<protein>
    <recommendedName>
        <fullName evidence="9 10">2,3-bisphosphoglycerate-independent phosphoglycerate mutase</fullName>
        <shortName evidence="10">BPG-independent PGAM</shortName>
        <shortName evidence="10">Phosphoglyceromutase</shortName>
        <shortName evidence="10">iPGM</shortName>
        <ecNumber evidence="4 10">5.4.2.12</ecNumber>
    </recommendedName>
</protein>
<dbReference type="NCBIfam" id="TIGR01307">
    <property type="entry name" value="pgm_bpd_ind"/>
    <property type="match status" value="1"/>
</dbReference>
<dbReference type="EMBL" id="FMZO01000017">
    <property type="protein sequence ID" value="SDD97380.1"/>
    <property type="molecule type" value="Genomic_DNA"/>
</dbReference>
<name>A0A1G6Z418_NIADE</name>
<dbReference type="GO" id="GO:0006096">
    <property type="term" value="P:glycolytic process"/>
    <property type="evidence" value="ECO:0007669"/>
    <property type="project" value="UniProtKB-UniRule"/>
</dbReference>
<feature type="binding site" evidence="10 13">
    <location>
        <position position="442"/>
    </location>
    <ligand>
        <name>Mn(2+)</name>
        <dbReference type="ChEBI" id="CHEBI:29035"/>
        <label>2</label>
    </ligand>
</feature>
<feature type="binding site" evidence="10 13">
    <location>
        <position position="401"/>
    </location>
    <ligand>
        <name>Mn(2+)</name>
        <dbReference type="ChEBI" id="CHEBI:29035"/>
        <label>1</label>
    </ligand>
</feature>
<evidence type="ECO:0000256" key="1">
    <source>
        <dbReference type="ARBA" id="ARBA00000370"/>
    </source>
</evidence>
<dbReference type="FunFam" id="3.40.1450.10:FF:000001">
    <property type="entry name" value="2,3-bisphosphoglycerate-independent phosphoglycerate mutase"/>
    <property type="match status" value="1"/>
</dbReference>
<dbReference type="Pfam" id="PF01676">
    <property type="entry name" value="Metalloenzyme"/>
    <property type="match status" value="1"/>
</dbReference>
<dbReference type="Gene3D" id="3.40.1450.10">
    <property type="entry name" value="BPG-independent phosphoglycerate mutase, domain B"/>
    <property type="match status" value="1"/>
</dbReference>
<feature type="binding site" evidence="10 13">
    <location>
        <position position="12"/>
    </location>
    <ligand>
        <name>Mn(2+)</name>
        <dbReference type="ChEBI" id="CHEBI:29035"/>
        <label>2</label>
    </ligand>
</feature>
<evidence type="ECO:0000256" key="3">
    <source>
        <dbReference type="ARBA" id="ARBA00008819"/>
    </source>
</evidence>
<dbReference type="InterPro" id="IPR005995">
    <property type="entry name" value="Pgm_bpd_ind"/>
</dbReference>
<keyword evidence="8 10" id="KW-0413">Isomerase</keyword>
<feature type="binding site" evidence="10 13">
    <location>
        <position position="443"/>
    </location>
    <ligand>
        <name>Mn(2+)</name>
        <dbReference type="ChEBI" id="CHEBI:29035"/>
        <label>2</label>
    </ligand>
</feature>
<comment type="pathway">
    <text evidence="2 10">Carbohydrate degradation; glycolysis; pyruvate from D-glyceraldehyde 3-phosphate: step 3/5.</text>
</comment>
<reference evidence="17" key="1">
    <citation type="submission" date="2016-10" db="EMBL/GenBank/DDBJ databases">
        <authorList>
            <person name="Varghese N."/>
            <person name="Submissions S."/>
        </authorList>
    </citation>
    <scope>NUCLEOTIDE SEQUENCE [LARGE SCALE GENOMIC DNA]</scope>
    <source>
        <strain evidence="17">DSM 25811 / CCM 8410 / LMG 26954 / E90</strain>
    </source>
</reference>
<dbReference type="InterPro" id="IPR017850">
    <property type="entry name" value="Alkaline_phosphatase_core_sf"/>
</dbReference>
<feature type="binding site" evidence="10 13">
    <location>
        <position position="460"/>
    </location>
    <ligand>
        <name>Mn(2+)</name>
        <dbReference type="ChEBI" id="CHEBI:29035"/>
        <label>1</label>
    </ligand>
</feature>
<evidence type="ECO:0000259" key="15">
    <source>
        <dbReference type="Pfam" id="PF06415"/>
    </source>
</evidence>
<accession>A0A1G6Z418</accession>
<dbReference type="STRING" id="1285928.SAMN04487894_11748"/>
<dbReference type="CDD" id="cd16010">
    <property type="entry name" value="iPGM"/>
    <property type="match status" value="1"/>
</dbReference>
<dbReference type="Pfam" id="PF06415">
    <property type="entry name" value="iPGM_N"/>
    <property type="match status" value="1"/>
</dbReference>
<dbReference type="PIRSF" id="PIRSF001492">
    <property type="entry name" value="IPGAM"/>
    <property type="match status" value="1"/>
</dbReference>
<comment type="function">
    <text evidence="10">Catalyzes the interconversion of 2-phosphoglycerate and 3-phosphoglycerate.</text>
</comment>
<dbReference type="AlphaFoldDB" id="A0A1G6Z418"/>
<proteinExistence type="inferred from homology"/>
<dbReference type="GO" id="GO:0030145">
    <property type="term" value="F:manganese ion binding"/>
    <property type="evidence" value="ECO:0007669"/>
    <property type="project" value="UniProtKB-UniRule"/>
</dbReference>
<gene>
    <name evidence="10" type="primary">gpmI</name>
    <name evidence="16" type="ORF">SAMN04487894_11748</name>
</gene>
<feature type="binding site" evidence="10 12">
    <location>
        <position position="334"/>
    </location>
    <ligand>
        <name>substrate</name>
    </ligand>
</feature>
<dbReference type="GO" id="GO:0004619">
    <property type="term" value="F:phosphoglycerate mutase activity"/>
    <property type="evidence" value="ECO:0007669"/>
    <property type="project" value="UniProtKB-UniRule"/>
</dbReference>
<comment type="subunit">
    <text evidence="10">Monomer.</text>
</comment>
<dbReference type="SUPFAM" id="SSF64158">
    <property type="entry name" value="2,3-Bisphosphoglycerate-independent phosphoglycerate mutase, substrate-binding domain"/>
    <property type="match status" value="1"/>
</dbReference>
<dbReference type="GO" id="GO:0006007">
    <property type="term" value="P:glucose catabolic process"/>
    <property type="evidence" value="ECO:0007669"/>
    <property type="project" value="InterPro"/>
</dbReference>
<feature type="binding site" evidence="10 12">
    <location>
        <begin position="153"/>
        <end position="154"/>
    </location>
    <ligand>
        <name>substrate</name>
    </ligand>
</feature>
<evidence type="ECO:0000256" key="4">
    <source>
        <dbReference type="ARBA" id="ARBA00012026"/>
    </source>
</evidence>
<dbReference type="Gene3D" id="3.40.720.10">
    <property type="entry name" value="Alkaline Phosphatase, subunit A"/>
    <property type="match status" value="1"/>
</dbReference>
<feature type="domain" description="BPG-independent PGAM N-terminal" evidence="15">
    <location>
        <begin position="82"/>
        <end position="296"/>
    </location>
</feature>
<organism evidence="16 17">
    <name type="scientific">Niabella drilacis (strain DSM 25811 / CCM 8410 / CCUG 62505 / LMG 26954 / E90)</name>
    <dbReference type="NCBI Taxonomy" id="1285928"/>
    <lineage>
        <taxon>Bacteria</taxon>
        <taxon>Pseudomonadati</taxon>
        <taxon>Bacteroidota</taxon>
        <taxon>Chitinophagia</taxon>
        <taxon>Chitinophagales</taxon>
        <taxon>Chitinophagaceae</taxon>
        <taxon>Niabella</taxon>
    </lineage>
</organism>
<evidence type="ECO:0000256" key="12">
    <source>
        <dbReference type="PIRSR" id="PIRSR001492-2"/>
    </source>
</evidence>
<feature type="domain" description="Metalloenzyme" evidence="14">
    <location>
        <begin position="4"/>
        <end position="496"/>
    </location>
</feature>
<dbReference type="EC" id="5.4.2.12" evidence="4 10"/>
<dbReference type="UniPathway" id="UPA00109">
    <property type="reaction ID" value="UER00186"/>
</dbReference>
<evidence type="ECO:0000256" key="8">
    <source>
        <dbReference type="ARBA" id="ARBA00023235"/>
    </source>
</evidence>
<comment type="similarity">
    <text evidence="3 10">Belongs to the BPG-independent phosphoglycerate mutase family.</text>
</comment>
<dbReference type="InterPro" id="IPR011258">
    <property type="entry name" value="BPG-indep_PGM_N"/>
</dbReference>
<feature type="binding site" evidence="10 13">
    <location>
        <position position="62"/>
    </location>
    <ligand>
        <name>Mn(2+)</name>
        <dbReference type="ChEBI" id="CHEBI:29035"/>
        <label>2</label>
    </ligand>
</feature>
<evidence type="ECO:0000259" key="14">
    <source>
        <dbReference type="Pfam" id="PF01676"/>
    </source>
</evidence>
<dbReference type="GO" id="GO:0005829">
    <property type="term" value="C:cytosol"/>
    <property type="evidence" value="ECO:0007669"/>
    <property type="project" value="TreeGrafter"/>
</dbReference>
<evidence type="ECO:0000256" key="13">
    <source>
        <dbReference type="PIRSR" id="PIRSR001492-3"/>
    </source>
</evidence>
<keyword evidence="17" id="KW-1185">Reference proteome</keyword>
<evidence type="ECO:0000256" key="6">
    <source>
        <dbReference type="ARBA" id="ARBA00023152"/>
    </source>
</evidence>
<sequence length="514" mass="57006">MSQKRAILLIMDGWGLGKVASADAIQNANVPFTRSLYSRYPHTTLTTFGELVGLPEGQMGNSEVGHLNLGAGRIVYQELQRINVAIKTGELASNKELLRAITHAKENSKPLHLLGLVSDGGVHSHINHLKALINICKDNGLQEVYIHAFTDGRDTDPKSGLGFIEALQQHLDQTGTGKIATVDGRYYAMDRDKRWERVALAYEALVNGKGETSASAVEAVKNSYAQGITDEFIKPTVIVNADNQPVATIQNGDSVLCFNFRTDRCREITEVLTQQDHPEQNMHTLELDYTTMTVYDHTFKNVHVLFRNEDLTQTIGEVIEAHHLKQIRIAETEKYPHVTFFFSGGREKPFEGESRILKPSPKVATYDLQPEMSARELTEAILPEIHNKTADFICLNFANADMVGHTGVFSAAIKAVETVDQCVEQIVNEALKQDYVIFLTADHGNSDYLVNEDGSPNTAHSMNPVPLFIIDNNWKGAVKEGKLGDIAPTILTFMKLPIPREMTGDILVDKDSIQ</sequence>
<comment type="cofactor">
    <cofactor evidence="10">
        <name>Mn(2+)</name>
        <dbReference type="ChEBI" id="CHEBI:29035"/>
    </cofactor>
    <text evidence="10">Binds 2 manganese ions per subunit.</text>
</comment>
<evidence type="ECO:0000256" key="9">
    <source>
        <dbReference type="ARBA" id="ARBA00071648"/>
    </source>
</evidence>
<evidence type="ECO:0000313" key="17">
    <source>
        <dbReference type="Proteomes" id="UP000198757"/>
    </source>
</evidence>
<dbReference type="PANTHER" id="PTHR31637:SF0">
    <property type="entry name" value="2,3-BISPHOSPHOGLYCERATE-INDEPENDENT PHOSPHOGLYCERATE MUTASE"/>
    <property type="match status" value="1"/>
</dbReference>
<dbReference type="InterPro" id="IPR036646">
    <property type="entry name" value="PGAM_B_sf"/>
</dbReference>
<dbReference type="Proteomes" id="UP000198757">
    <property type="component" value="Unassembled WGS sequence"/>
</dbReference>
<keyword evidence="5 10" id="KW-0479">Metal-binding</keyword>
<evidence type="ECO:0000256" key="10">
    <source>
        <dbReference type="HAMAP-Rule" id="MF_01038"/>
    </source>
</evidence>
<dbReference type="InterPro" id="IPR006124">
    <property type="entry name" value="Metalloenzyme"/>
</dbReference>
<evidence type="ECO:0000256" key="11">
    <source>
        <dbReference type="PIRSR" id="PIRSR001492-1"/>
    </source>
</evidence>
<comment type="catalytic activity">
    <reaction evidence="1 10">
        <text>(2R)-2-phosphoglycerate = (2R)-3-phosphoglycerate</text>
        <dbReference type="Rhea" id="RHEA:15901"/>
        <dbReference type="ChEBI" id="CHEBI:58272"/>
        <dbReference type="ChEBI" id="CHEBI:58289"/>
        <dbReference type="EC" id="5.4.2.12"/>
    </reaction>
</comment>
<evidence type="ECO:0000313" key="16">
    <source>
        <dbReference type="EMBL" id="SDD97380.1"/>
    </source>
</evidence>
<feature type="binding site" evidence="10 13">
    <location>
        <position position="405"/>
    </location>
    <ligand>
        <name>Mn(2+)</name>
        <dbReference type="ChEBI" id="CHEBI:29035"/>
        <label>1</label>
    </ligand>
</feature>
<dbReference type="OrthoDB" id="9800863at2"/>
<evidence type="ECO:0000256" key="2">
    <source>
        <dbReference type="ARBA" id="ARBA00004798"/>
    </source>
</evidence>
<dbReference type="RefSeq" id="WP_090392378.1">
    <property type="nucleotide sequence ID" value="NZ_FMZO01000017.1"/>
</dbReference>